<dbReference type="EnsemblPlants" id="AVESA.00010b.r2.3DG0521740.1">
    <property type="protein sequence ID" value="AVESA.00010b.r2.3DG0521740.1.CDS"/>
    <property type="gene ID" value="AVESA.00010b.r2.3DG0521740"/>
</dbReference>
<protein>
    <submittedName>
        <fullName evidence="1">Uncharacterized protein</fullName>
    </submittedName>
</protein>
<evidence type="ECO:0000313" key="2">
    <source>
        <dbReference type="Proteomes" id="UP001732700"/>
    </source>
</evidence>
<dbReference type="Proteomes" id="UP001732700">
    <property type="component" value="Chromosome 3D"/>
</dbReference>
<reference evidence="1" key="2">
    <citation type="submission" date="2025-09" db="UniProtKB">
        <authorList>
            <consortium name="EnsemblPlants"/>
        </authorList>
    </citation>
    <scope>IDENTIFICATION</scope>
</reference>
<name>A0ACD5VV52_AVESA</name>
<reference evidence="1" key="1">
    <citation type="submission" date="2021-05" db="EMBL/GenBank/DDBJ databases">
        <authorList>
            <person name="Scholz U."/>
            <person name="Mascher M."/>
            <person name="Fiebig A."/>
        </authorList>
    </citation>
    <scope>NUCLEOTIDE SEQUENCE [LARGE SCALE GENOMIC DNA]</scope>
</reference>
<organism evidence="1 2">
    <name type="scientific">Avena sativa</name>
    <name type="common">Oat</name>
    <dbReference type="NCBI Taxonomy" id="4498"/>
    <lineage>
        <taxon>Eukaryota</taxon>
        <taxon>Viridiplantae</taxon>
        <taxon>Streptophyta</taxon>
        <taxon>Embryophyta</taxon>
        <taxon>Tracheophyta</taxon>
        <taxon>Spermatophyta</taxon>
        <taxon>Magnoliopsida</taxon>
        <taxon>Liliopsida</taxon>
        <taxon>Poales</taxon>
        <taxon>Poaceae</taxon>
        <taxon>BOP clade</taxon>
        <taxon>Pooideae</taxon>
        <taxon>Poodae</taxon>
        <taxon>Poeae</taxon>
        <taxon>Poeae Chloroplast Group 1 (Aveneae type)</taxon>
        <taxon>Aveninae</taxon>
        <taxon>Avena</taxon>
    </lineage>
</organism>
<sequence>MIGESPTPVKNFSAYIMWTARRAPDAPSAESATACSSGPSLGDDSVQGPMHDDEILMDDGLAYSEMDFNLSNHARIEVESPVRQLPYGSYNHASPTGAAACLAQNPVGMEVEENTPGWINSVPMAVDSHLPEMAHAMPNQGGMEGVVEHLPLRMQDQAHPLQAESPTTPFAHWVPEPDHAIMQVGSPGFGMVSGLQHQVGFDSPVRQMIPTSRRMDSTPSPVREITRHLHQMGCPSGTVGVQTSQTMECVMPVEPLATGNTSWATTSPQMLALGELEFVRIFLIYVYLGGKKIEDMVVLHEDYIRFLNSLPMDRFESEIWNKFGHKFVAESDRRKDLDWDPSNTRVYHCNIEQRDGSVITIFKGPYIEKTTTRLHKVVGDDNVLVVKFSDISGHTNASDYLATCCDVYHHIFEEGIALGLRRYRFFIYKDGGKAEKIKEERKKERNKKYTSSVRCYFVRTESGWDRGVLYILSNRTIGDSRKIFMHIHTVPSVAKYLARFTLILSKTITILNAKDLSTVNVVTIDDVPCKDRNGSIVLKHGEVLIHTDGTGLISEDLAKRCPTGVFKGNFSRIHDQQATADSKEDQFDIDEHPLLMQIRMFYNGLAVKGTLLVVRKVYIY</sequence>
<accession>A0ACD5VV52</accession>
<proteinExistence type="predicted"/>
<evidence type="ECO:0000313" key="1">
    <source>
        <dbReference type="EnsemblPlants" id="AVESA.00010b.r2.3DG0521740.1.CDS"/>
    </source>
</evidence>
<keyword evidence="2" id="KW-1185">Reference proteome</keyword>